<reference evidence="2" key="1">
    <citation type="journal article" date="2019" name="Nat. Commun.">
        <title>Genome-wide association mapping of date palm fruit traits.</title>
        <authorList>
            <person name="Hazzouri K.M."/>
            <person name="Gros-Balthazard M."/>
            <person name="Flowers J.M."/>
            <person name="Copetti D."/>
            <person name="Lemansour A."/>
            <person name="Lebrun M."/>
            <person name="Masmoudi K."/>
            <person name="Ferrand S."/>
            <person name="Dhar M.I."/>
            <person name="Fresquez Z.A."/>
            <person name="Rosas U."/>
            <person name="Zhang J."/>
            <person name="Talag J."/>
            <person name="Lee S."/>
            <person name="Kudrna D."/>
            <person name="Powell R.F."/>
            <person name="Leitch I.J."/>
            <person name="Krueger R.R."/>
            <person name="Wing R.A."/>
            <person name="Amiri K.M.A."/>
            <person name="Purugganan M.D."/>
        </authorList>
    </citation>
    <scope>NUCLEOTIDE SEQUENCE [LARGE SCALE GENOMIC DNA]</scope>
    <source>
        <strain evidence="2">cv. Khalas</strain>
    </source>
</reference>
<evidence type="ECO:0000313" key="3">
    <source>
        <dbReference type="RefSeq" id="XP_008776216.2"/>
    </source>
</evidence>
<organism evidence="2 3">
    <name type="scientific">Phoenix dactylifera</name>
    <name type="common">Date palm</name>
    <dbReference type="NCBI Taxonomy" id="42345"/>
    <lineage>
        <taxon>Eukaryota</taxon>
        <taxon>Viridiplantae</taxon>
        <taxon>Streptophyta</taxon>
        <taxon>Embryophyta</taxon>
        <taxon>Tracheophyta</taxon>
        <taxon>Spermatophyta</taxon>
        <taxon>Magnoliopsida</taxon>
        <taxon>Liliopsida</taxon>
        <taxon>Arecaceae</taxon>
        <taxon>Coryphoideae</taxon>
        <taxon>Phoeniceae</taxon>
        <taxon>Phoenix</taxon>
    </lineage>
</organism>
<dbReference type="GeneID" id="103696383"/>
<protein>
    <submittedName>
        <fullName evidence="3">Uncharacterized protein LOC103696383 isoform X1</fullName>
    </submittedName>
</protein>
<dbReference type="Pfam" id="PF12452">
    <property type="entry name" value="DUF3685"/>
    <property type="match status" value="2"/>
</dbReference>
<feature type="region of interest" description="Disordered" evidence="1">
    <location>
        <begin position="131"/>
        <end position="151"/>
    </location>
</feature>
<accession>A0A8B7BGP2</accession>
<dbReference type="OrthoDB" id="2020436at2759"/>
<proteinExistence type="predicted"/>
<gene>
    <name evidence="3" type="primary">LOC103696383</name>
</gene>
<dbReference type="KEGG" id="pda:103696383"/>
<name>A0A8B7BGP2_PHODC</name>
<sequence length="514" mass="59017">MADCAVMPLHAHLQMDRIWSKSVLFVPKKAYARISWRNYLFMKSNLVSRFQSPKVHVDGASFRIALEGSQCMKKSFCKCCCFGSLTNPEGAVPSNWVSVVDQMLLMVSIVFAHLAGVIPGRRAYIGMNNNTTSQHHDAASSTNYGRSTESNMNDPWIEVKEKLMDALTAIEHDGRMENRAAEHENESKMHPLNIFAVDKGPRLRLLWVTLQQLQKEVHHISQTHESVSRDIWLLVALEVIKGAIQPVYIKWLEKELTLEIGQPDTKLTDRMLGKLNGADRILQNISRSGKAELYADLLFFLRFGSLRNGCCYDNRLLTRHGVDILEDLVILLADEIASIYLELISIDSDMSSEMNGLGLTLCSLSTRSLQRLRNEVVLNQWLQQNFKSVVTMYEDRFELVVFSRKQLEDSVDSRHEKIIWWKKFAFRKSTRPSLLHHVQINPFSLPVKRTKELRALTGWRYYFSLYLEFSDITMPFARAVFTKIRGAVSFFLMCMIGRSLGLIFNGIRQSLGWR</sequence>
<reference evidence="3" key="2">
    <citation type="submission" date="2025-08" db="UniProtKB">
        <authorList>
            <consortium name="RefSeq"/>
        </authorList>
    </citation>
    <scope>IDENTIFICATION</scope>
    <source>
        <tissue evidence="3">Young leaves</tissue>
    </source>
</reference>
<evidence type="ECO:0000256" key="1">
    <source>
        <dbReference type="SAM" id="MobiDB-lite"/>
    </source>
</evidence>
<dbReference type="RefSeq" id="XP_008776216.2">
    <property type="nucleotide sequence ID" value="XM_008777994.4"/>
</dbReference>
<evidence type="ECO:0000313" key="2">
    <source>
        <dbReference type="Proteomes" id="UP000228380"/>
    </source>
</evidence>
<dbReference type="AlphaFoldDB" id="A0A8B7BGP2"/>
<dbReference type="Proteomes" id="UP000228380">
    <property type="component" value="Chromosome 17"/>
</dbReference>
<keyword evidence="2" id="KW-1185">Reference proteome</keyword>
<dbReference type="PANTHER" id="PTHR36807:SF2">
    <property type="entry name" value="PHOSPHOGLYCOLATE PHOSPHATASE"/>
    <property type="match status" value="1"/>
</dbReference>
<dbReference type="InterPro" id="IPR022552">
    <property type="entry name" value="UPF_Ycf55"/>
</dbReference>
<dbReference type="PANTHER" id="PTHR36807">
    <property type="entry name" value="PHOSPHOGLYCOLATE PHOSPHATASE"/>
    <property type="match status" value="1"/>
</dbReference>